<dbReference type="Proteomes" id="UP001298753">
    <property type="component" value="Unassembled WGS sequence"/>
</dbReference>
<dbReference type="GO" id="GO:0005524">
    <property type="term" value="F:ATP binding"/>
    <property type="evidence" value="ECO:0007669"/>
    <property type="project" value="UniProtKB-KW"/>
</dbReference>
<dbReference type="AlphaFoldDB" id="A0AAW4W3S7"/>
<gene>
    <name evidence="1" type="ORF">LKD22_10940</name>
</gene>
<dbReference type="Gene3D" id="3.30.565.10">
    <property type="entry name" value="Histidine kinase-like ATPase, C-terminal domain"/>
    <property type="match status" value="1"/>
</dbReference>
<sequence length="345" mass="39076">MENTFKPRCCGIWSALSKEQLNFADIINEFIDNARAAAATRITVHLVQTDTDEFSLEVTDDGYGMAREDFDQIFSVGALRGALAYKRCGMGLKVALANADPENLSWEIRTKTTNGECSYIGAPYAEQMAFESLNPKELKSLRRSGTIISSMLSRSVFERGLEGTESDEERIAMLVEILRVTYAPLLPKEQQEEEDSHLSIQLLWTPLLGQEQAIDLTALSPIWVQQNVGYDRANIVKHDSEVYAQYTFGKINPMPENWRFYRGDRKSAGLMVYLHGRLVQYGIFSEIWNCENPRQNDFLFVVSLNGVVTKLPLCNGGKTQLKIEDTKVHDFLRWVQQTCPEPLKG</sequence>
<comment type="caution">
    <text evidence="1">The sequence shown here is derived from an EMBL/GenBank/DDBJ whole genome shotgun (WGS) entry which is preliminary data.</text>
</comment>
<dbReference type="InterPro" id="IPR036890">
    <property type="entry name" value="HATPase_C_sf"/>
</dbReference>
<dbReference type="Pfam" id="PF13589">
    <property type="entry name" value="HATPase_c_3"/>
    <property type="match status" value="1"/>
</dbReference>
<evidence type="ECO:0000313" key="2">
    <source>
        <dbReference type="Proteomes" id="UP001298753"/>
    </source>
</evidence>
<dbReference type="SUPFAM" id="SSF55874">
    <property type="entry name" value="ATPase domain of HSP90 chaperone/DNA topoisomerase II/histidine kinase"/>
    <property type="match status" value="1"/>
</dbReference>
<reference evidence="1 2" key="1">
    <citation type="submission" date="2021-10" db="EMBL/GenBank/DDBJ databases">
        <title>Anaerobic single-cell dispensing facilitates the cultivation of human gut bacteria.</title>
        <authorList>
            <person name="Afrizal A."/>
        </authorList>
    </citation>
    <scope>NUCLEOTIDE SEQUENCE [LARGE SCALE GENOMIC DNA]</scope>
    <source>
        <strain evidence="1 2">CLA-AA-H270</strain>
    </source>
</reference>
<proteinExistence type="predicted"/>
<dbReference type="GeneID" id="98661273"/>
<keyword evidence="1" id="KW-0547">Nucleotide-binding</keyword>
<keyword evidence="2" id="KW-1185">Reference proteome</keyword>
<name>A0AAW4W3S7_9FIRM</name>
<keyword evidence="1" id="KW-0067">ATP-binding</keyword>
<protein>
    <submittedName>
        <fullName evidence="1">ATP-binding protein</fullName>
    </submittedName>
</protein>
<accession>A0AAW4W3S7</accession>
<dbReference type="EMBL" id="JAJEPX010000042">
    <property type="protein sequence ID" value="MCC2177632.1"/>
    <property type="molecule type" value="Genomic_DNA"/>
</dbReference>
<dbReference type="RefSeq" id="WP_227601096.1">
    <property type="nucleotide sequence ID" value="NZ_JAJEPX010000042.1"/>
</dbReference>
<organism evidence="1 2">
    <name type="scientific">Agathobaculum butyriciproducens</name>
    <dbReference type="NCBI Taxonomy" id="1628085"/>
    <lineage>
        <taxon>Bacteria</taxon>
        <taxon>Bacillati</taxon>
        <taxon>Bacillota</taxon>
        <taxon>Clostridia</taxon>
        <taxon>Eubacteriales</taxon>
        <taxon>Butyricicoccaceae</taxon>
        <taxon>Agathobaculum</taxon>
    </lineage>
</organism>
<evidence type="ECO:0000313" key="1">
    <source>
        <dbReference type="EMBL" id="MCC2177632.1"/>
    </source>
</evidence>